<feature type="coiled-coil region" evidence="1">
    <location>
        <begin position="581"/>
        <end position="690"/>
    </location>
</feature>
<evidence type="ECO:0000313" key="4">
    <source>
        <dbReference type="Proteomes" id="UP000267096"/>
    </source>
</evidence>
<accession>A0A158PN05</accession>
<sequence>MNRSNFEELFDEDTSNIDRIHYWYERLVEYELDENESRDALEVVIRALKWVMQFEHTRAEQLKELAEKDASDLAEKEENWEQERENLKKELEDVRGKLLSTIGNDQLSETFRAQIDSLREENAYLKVQNRERDRELADQRDKEEEFSSKIEQLEKERNALTSQQNHLDDTIRELNRRLSSKTEQSAKNESDARKLRQRSEQAAKLSSQLQEVIHQNDQLTAEVERLSEALSSASTYIEDTTNKYSLMHEQLLNSEAIIERLSNENNRLVKQMEEGKETLEKLESNELESERRFETIMKKKDSQLEKFRESIQLLQLDLEEAYARSRLDRTEEREHELERLRNELVSATNLVRELFGKSDSSEDHHQNAQLRLKEVESLNERLREESKQREELVKNIEVKDTENMKINAEMKHIREARFGSAESEITRLEVQLKFRDEQIQKMSAKCSLLQAELASLTEMDPQNKCTAFKYDSVIDASVKPHENELQNCGEHSDDRKIYKETTEKGIETEAVSWLNPNASNKQQHEVTANDLSAKALNSWEASAVLISSLNCEIMLLMQEVDERVKQHEQISKLLLDGVPEVNKIKANYIILQKEAAALTDKRNNKDHIQENVMIEEYEIQLKEYKRICESVRLNGDELQRRLEETSRRLIVERIQSARSFRKIQVLERSRNEAREQCAKLRRRLNENISLHSRQMKLANYEADLMAIEMARLQDILLHSVPEVEYQKLTKKYKMALHQEFFFTSNADETEQNEHFGIQLLRKCDNHSIDAEVAARNEYFKNMIAALSHQIDYWQMENEKVRSENDELKAFLEDIESESNVKAMIVAIERRFVSFIAERSEREPEELLASSQARQFQNELAKKRREWAAERKKLIEIIQFMQSNVQKIRRNAMEMMTVEQVMELKDRIKTVHENQLKSEQELEEASKRKQEASLQLMKAEALQRSFDALKEDNYDLIKLQKTIQVTHLNLLNVTSQMDMLKSQVEKKDTQIASQKEEISELKKQICDWMSENLRMENLLTEELDDKRSGMMTIEMEEHGTGGRWLDSRYVSEDSEESVVLGADSLASFTNNDIRTKTIVFDNSNEYEKKIRYIRETAEVCIQNYKDQLDYKEEAIKKYKALLENLQNDRDATERHTENRTDELVKQRRWKKSEELLNGKELEEKKREIVKLKTEIKDLEDANYRLGEQVQEQQKIGGCKRVERHEAFVQTSFDERLNNENSMQNEDHLFGISQVDGRDKEACAELHDSSSLPKDILQSNDEYDRETRNERCIMISPSNPEKVDSEDRIRMVQQFNESIRQEQSKCVSLSNEIRRLKQRLNVANAENQELQKACENIRLEALTQIGQKYTKIDQESVDLESTHLRKEIQKLKSEINLQRRTIKSQKETIEMFQSEQKKGELKTTKDELTRWRERKLRENNANVLRRRLIETEERLNELEVKLLRREKRITQMERDEKIRMADQERICLMNEELKRQHESISGERDQLNIKLITTQQTLEALHRQIDIFKKENLSLNEKLEKMEKLSFKQQNAEILVNDEKVKYEENIAAAILAETNNRNDERRSLQKKLRLTELRYEEAMERLNSLEKEYQNLRIDYESLVEREKSHRKEKHEGAAVAVLRDKLMAKEKLINELVGSILT</sequence>
<feature type="region of interest" description="Disordered" evidence="2">
    <location>
        <begin position="176"/>
        <end position="200"/>
    </location>
</feature>
<dbReference type="WBParaSite" id="ASIM_0001072301-mRNA-1">
    <property type="protein sequence ID" value="ASIM_0001072301-mRNA-1"/>
    <property type="gene ID" value="ASIM_0001072301"/>
</dbReference>
<feature type="coiled-coil region" evidence="1">
    <location>
        <begin position="976"/>
        <end position="1003"/>
    </location>
</feature>
<reference evidence="3 4" key="2">
    <citation type="submission" date="2018-11" db="EMBL/GenBank/DDBJ databases">
        <authorList>
            <consortium name="Pathogen Informatics"/>
        </authorList>
    </citation>
    <scope>NUCLEOTIDE SEQUENCE [LARGE SCALE GENOMIC DNA]</scope>
</reference>
<evidence type="ECO:0000256" key="1">
    <source>
        <dbReference type="SAM" id="Coils"/>
    </source>
</evidence>
<dbReference type="EMBL" id="UYRR01030992">
    <property type="protein sequence ID" value="VDK42697.1"/>
    <property type="molecule type" value="Genomic_DNA"/>
</dbReference>
<feature type="coiled-coil region" evidence="1">
    <location>
        <begin position="1100"/>
        <end position="1187"/>
    </location>
</feature>
<feature type="coiled-coil region" evidence="1">
    <location>
        <begin position="56"/>
        <end position="97"/>
    </location>
</feature>
<reference evidence="5" key="1">
    <citation type="submission" date="2016-04" db="UniProtKB">
        <authorList>
            <consortium name="WormBaseParasite"/>
        </authorList>
    </citation>
    <scope>IDENTIFICATION</scope>
</reference>
<evidence type="ECO:0000313" key="3">
    <source>
        <dbReference type="EMBL" id="VDK42697.1"/>
    </source>
</evidence>
<dbReference type="Proteomes" id="UP000267096">
    <property type="component" value="Unassembled WGS sequence"/>
</dbReference>
<dbReference type="OrthoDB" id="5856715at2759"/>
<proteinExistence type="predicted"/>
<keyword evidence="4" id="KW-1185">Reference proteome</keyword>
<organism evidence="5">
    <name type="scientific">Anisakis simplex</name>
    <name type="common">Herring worm</name>
    <dbReference type="NCBI Taxonomy" id="6269"/>
    <lineage>
        <taxon>Eukaryota</taxon>
        <taxon>Metazoa</taxon>
        <taxon>Ecdysozoa</taxon>
        <taxon>Nematoda</taxon>
        <taxon>Chromadorea</taxon>
        <taxon>Rhabditida</taxon>
        <taxon>Spirurina</taxon>
        <taxon>Ascaridomorpha</taxon>
        <taxon>Ascaridoidea</taxon>
        <taxon>Anisakidae</taxon>
        <taxon>Anisakis</taxon>
        <taxon>Anisakis simplex complex</taxon>
    </lineage>
</organism>
<feature type="coiled-coil region" evidence="1">
    <location>
        <begin position="914"/>
        <end position="941"/>
    </location>
</feature>
<feature type="coiled-coil region" evidence="1">
    <location>
        <begin position="1290"/>
        <end position="1523"/>
    </location>
</feature>
<gene>
    <name evidence="3" type="ORF">ASIM_LOCUS10281</name>
</gene>
<feature type="coiled-coil region" evidence="1">
    <location>
        <begin position="202"/>
        <end position="402"/>
    </location>
</feature>
<evidence type="ECO:0000313" key="5">
    <source>
        <dbReference type="WBParaSite" id="ASIM_0001072301-mRNA-1"/>
    </source>
</evidence>
<protein>
    <submittedName>
        <fullName evidence="5">Centrosomal protein</fullName>
    </submittedName>
</protein>
<keyword evidence="1" id="KW-0175">Coiled coil</keyword>
<name>A0A158PN05_ANISI</name>
<feature type="coiled-coil region" evidence="1">
    <location>
        <begin position="1560"/>
        <end position="1608"/>
    </location>
</feature>
<evidence type="ECO:0000256" key="2">
    <source>
        <dbReference type="SAM" id="MobiDB-lite"/>
    </source>
</evidence>
<feature type="compositionally biased region" description="Basic and acidic residues" evidence="2">
    <location>
        <begin position="184"/>
        <end position="200"/>
    </location>
</feature>